<dbReference type="InterPro" id="IPR011322">
    <property type="entry name" value="N-reg_PII-like_a/b"/>
</dbReference>
<dbReference type="Gene3D" id="3.30.70.120">
    <property type="match status" value="1"/>
</dbReference>
<dbReference type="InterPro" id="IPR004323">
    <property type="entry name" value="Ion_tolerance_CutA"/>
</dbReference>
<dbReference type="EMBL" id="JAKKUT010000005">
    <property type="protein sequence ID" value="MDG2991860.1"/>
    <property type="molecule type" value="Genomic_DNA"/>
</dbReference>
<accession>A0ABT6F1X2</accession>
<evidence type="ECO:0000256" key="1">
    <source>
        <dbReference type="ARBA" id="ARBA00010169"/>
    </source>
</evidence>
<dbReference type="RefSeq" id="WP_277867783.1">
    <property type="nucleotide sequence ID" value="NZ_JAKKUT010000005.1"/>
</dbReference>
<comment type="caution">
    <text evidence="2">The sequence shown here is derived from an EMBL/GenBank/DDBJ whole genome shotgun (WGS) entry which is preliminary data.</text>
</comment>
<dbReference type="PANTHER" id="PTHR23419:SF8">
    <property type="entry name" value="FI09726P"/>
    <property type="match status" value="1"/>
</dbReference>
<sequence>MESQQTHPADSIADRFIVVMVTTASEVEAQGIATALVNEGLAACVNFREVQSIYRWKGDTCHSREWHLFIKTKSAKFDALGARIQALHPYDVPEIIAVPIVRGAQTYLDWLDQET</sequence>
<protein>
    <submittedName>
        <fullName evidence="2">Divalent-cation tolerance protein CutA</fullName>
    </submittedName>
</protein>
<keyword evidence="3" id="KW-1185">Reference proteome</keyword>
<name>A0ABT6F1X2_9SYNE</name>
<evidence type="ECO:0000313" key="3">
    <source>
        <dbReference type="Proteomes" id="UP001154265"/>
    </source>
</evidence>
<dbReference type="Proteomes" id="UP001154265">
    <property type="component" value="Unassembled WGS sequence"/>
</dbReference>
<dbReference type="Pfam" id="PF03091">
    <property type="entry name" value="CutA1"/>
    <property type="match status" value="1"/>
</dbReference>
<evidence type="ECO:0000313" key="2">
    <source>
        <dbReference type="EMBL" id="MDG2991860.1"/>
    </source>
</evidence>
<organism evidence="2 3">
    <name type="scientific">Candidatus Synechococcus calcipolaris G9</name>
    <dbReference type="NCBI Taxonomy" id="1497997"/>
    <lineage>
        <taxon>Bacteria</taxon>
        <taxon>Bacillati</taxon>
        <taxon>Cyanobacteriota</taxon>
        <taxon>Cyanophyceae</taxon>
        <taxon>Synechococcales</taxon>
        <taxon>Synechococcaceae</taxon>
        <taxon>Synechococcus</taxon>
    </lineage>
</organism>
<proteinExistence type="inferred from homology"/>
<dbReference type="InterPro" id="IPR015867">
    <property type="entry name" value="N-reg_PII/ATP_PRibTrfase_C"/>
</dbReference>
<reference evidence="2" key="2">
    <citation type="submission" date="2022-01" db="EMBL/GenBank/DDBJ databases">
        <authorList>
            <person name="Zivanovic Y."/>
            <person name="Moreira D."/>
            <person name="Lopez-Garcia P."/>
        </authorList>
    </citation>
    <scope>NUCLEOTIDE SEQUENCE</scope>
    <source>
        <strain evidence="2">G9</strain>
    </source>
</reference>
<gene>
    <name evidence="2" type="ORF">L3556_13105</name>
</gene>
<reference evidence="2" key="1">
    <citation type="journal article" date="2022" name="Genome Biol. Evol.">
        <title>A New Gene Family Diagnostic for Intracellular Biomineralization of Amorphous Ca Carbonates by Cyanobacteria.</title>
        <authorList>
            <person name="Benzerara K."/>
            <person name="Duprat E."/>
            <person name="Bitard-Feildel T."/>
            <person name="Caumes G."/>
            <person name="Cassier-Chauvat C."/>
            <person name="Chauvat F."/>
            <person name="Dezi M."/>
            <person name="Diop S.I."/>
            <person name="Gaschignard G."/>
            <person name="Gorgen S."/>
            <person name="Gugger M."/>
            <person name="Lopez-Garcia P."/>
            <person name="Millet M."/>
            <person name="Skouri-Panet F."/>
            <person name="Moreira D."/>
            <person name="Callebaut I."/>
        </authorList>
    </citation>
    <scope>NUCLEOTIDE SEQUENCE</scope>
    <source>
        <strain evidence="2">G9</strain>
    </source>
</reference>
<dbReference type="PANTHER" id="PTHR23419">
    <property type="entry name" value="DIVALENT CATION TOLERANCE CUTA-RELATED"/>
    <property type="match status" value="1"/>
</dbReference>
<dbReference type="SUPFAM" id="SSF54913">
    <property type="entry name" value="GlnB-like"/>
    <property type="match status" value="1"/>
</dbReference>
<comment type="similarity">
    <text evidence="1">Belongs to the CutA family.</text>
</comment>